<name>A0ABS6MT47_9GAMM</name>
<feature type="transmembrane region" description="Helical" evidence="1">
    <location>
        <begin position="107"/>
        <end position="129"/>
    </location>
</feature>
<feature type="transmembrane region" description="Helical" evidence="1">
    <location>
        <begin position="226"/>
        <end position="244"/>
    </location>
</feature>
<proteinExistence type="predicted"/>
<organism evidence="2 3">
    <name type="scientific">Geopseudomonas aromaticivorans</name>
    <dbReference type="NCBI Taxonomy" id="2849492"/>
    <lineage>
        <taxon>Bacteria</taxon>
        <taxon>Pseudomonadati</taxon>
        <taxon>Pseudomonadota</taxon>
        <taxon>Gammaproteobacteria</taxon>
        <taxon>Pseudomonadales</taxon>
        <taxon>Pseudomonadaceae</taxon>
        <taxon>Geopseudomonas</taxon>
    </lineage>
</organism>
<feature type="transmembrane region" description="Helical" evidence="1">
    <location>
        <begin position="250"/>
        <end position="268"/>
    </location>
</feature>
<feature type="transmembrane region" description="Helical" evidence="1">
    <location>
        <begin position="82"/>
        <end position="101"/>
    </location>
</feature>
<dbReference type="EMBL" id="JAHRGL010000002">
    <property type="protein sequence ID" value="MBV2131730.1"/>
    <property type="molecule type" value="Genomic_DNA"/>
</dbReference>
<accession>A0ABS6MT47</accession>
<evidence type="ECO:0000256" key="1">
    <source>
        <dbReference type="SAM" id="Phobius"/>
    </source>
</evidence>
<evidence type="ECO:0000313" key="3">
    <source>
        <dbReference type="Proteomes" id="UP000813068"/>
    </source>
</evidence>
<feature type="transmembrane region" description="Helical" evidence="1">
    <location>
        <begin position="21"/>
        <end position="44"/>
    </location>
</feature>
<keyword evidence="3" id="KW-1185">Reference proteome</keyword>
<gene>
    <name evidence="2" type="ORF">KRX52_02830</name>
</gene>
<dbReference type="RefSeq" id="WP_217679635.1">
    <property type="nucleotide sequence ID" value="NZ_JAHRGL010000002.1"/>
</dbReference>
<feature type="transmembrane region" description="Helical" evidence="1">
    <location>
        <begin position="136"/>
        <end position="155"/>
    </location>
</feature>
<keyword evidence="1" id="KW-0812">Transmembrane</keyword>
<keyword evidence="1" id="KW-1133">Transmembrane helix</keyword>
<sequence>MANRREPRAQRALRLASGTALGLAVSFGLGLPLPFIAPLFALFLLAKLDRPLSPKAGLGLTLVVLLTTGSGLLLIPLLRYAALSGVLLVGLCLFLAFRHGLTGGNGLVTTFLVIGLTMISAAGTADFALALMVINALVQNLLLAVLMLPVSHWLFPEPAGAQALPAELALPAAEASWVALRAALVVLPAWLLALIDPATYMAIILKSVGLGQQSCTATVRTAARELIGSTLLGGLLAVLFWWALGLFVHLWMFFLWMLLFGLLVARKLYGFSPSRQSPGFWLNSLVTMIILLGLSVEDSANGKDVYSAFALRMGLFIAISLYAWLMVYLLDHYRQRRHLRQPGC</sequence>
<feature type="transmembrane region" description="Helical" evidence="1">
    <location>
        <begin position="280"/>
        <end position="296"/>
    </location>
</feature>
<feature type="transmembrane region" description="Helical" evidence="1">
    <location>
        <begin position="56"/>
        <end position="75"/>
    </location>
</feature>
<dbReference type="InterPro" id="IPR022604">
    <property type="entry name" value="DUF2955"/>
</dbReference>
<keyword evidence="1" id="KW-0472">Membrane</keyword>
<feature type="transmembrane region" description="Helical" evidence="1">
    <location>
        <begin position="175"/>
        <end position="205"/>
    </location>
</feature>
<dbReference type="Proteomes" id="UP000813068">
    <property type="component" value="Unassembled WGS sequence"/>
</dbReference>
<dbReference type="Pfam" id="PF11168">
    <property type="entry name" value="DUF2955"/>
    <property type="match status" value="1"/>
</dbReference>
<protein>
    <submittedName>
        <fullName evidence="2">DUF2955 domain-containing protein</fullName>
    </submittedName>
</protein>
<comment type="caution">
    <text evidence="2">The sequence shown here is derived from an EMBL/GenBank/DDBJ whole genome shotgun (WGS) entry which is preliminary data.</text>
</comment>
<reference evidence="2 3" key="1">
    <citation type="submission" date="2021-06" db="EMBL/GenBank/DDBJ databases">
        <title>Differences between aerobic and microaerobic xylene degrading microbial communities.</title>
        <authorList>
            <person name="Banerjee S."/>
            <person name="Tancsics A."/>
        </authorList>
    </citation>
    <scope>NUCLEOTIDE SEQUENCE [LARGE SCALE GENOMIC DNA]</scope>
    <source>
        <strain evidence="2 3">MAP12</strain>
    </source>
</reference>
<feature type="transmembrane region" description="Helical" evidence="1">
    <location>
        <begin position="308"/>
        <end position="330"/>
    </location>
</feature>
<evidence type="ECO:0000313" key="2">
    <source>
        <dbReference type="EMBL" id="MBV2131730.1"/>
    </source>
</evidence>